<evidence type="ECO:0000313" key="4">
    <source>
        <dbReference type="Proteomes" id="UP000482487"/>
    </source>
</evidence>
<evidence type="ECO:0000313" key="3">
    <source>
        <dbReference type="EMBL" id="MYL82331.1"/>
    </source>
</evidence>
<organism evidence="3 4">
    <name type="scientific">Solidesulfovibrio aerotolerans</name>
    <dbReference type="NCBI Taxonomy" id="295255"/>
    <lineage>
        <taxon>Bacteria</taxon>
        <taxon>Pseudomonadati</taxon>
        <taxon>Thermodesulfobacteriota</taxon>
        <taxon>Desulfovibrionia</taxon>
        <taxon>Desulfovibrionales</taxon>
        <taxon>Desulfovibrionaceae</taxon>
        <taxon>Solidesulfovibrio</taxon>
    </lineage>
</organism>
<comment type="caution">
    <text evidence="3">The sequence shown here is derived from an EMBL/GenBank/DDBJ whole genome shotgun (WGS) entry which is preliminary data.</text>
</comment>
<gene>
    <name evidence="3" type="ORF">GTA51_04160</name>
</gene>
<dbReference type="PROSITE" id="PS51833">
    <property type="entry name" value="HDOD"/>
    <property type="match status" value="1"/>
</dbReference>
<dbReference type="PANTHER" id="PTHR33525">
    <property type="match status" value="1"/>
</dbReference>
<keyword evidence="4" id="KW-1185">Reference proteome</keyword>
<dbReference type="InterPro" id="IPR052340">
    <property type="entry name" value="RNase_Y/CdgJ"/>
</dbReference>
<dbReference type="PANTHER" id="PTHR33525:SF5">
    <property type="entry name" value="TWO COMPONENT SIGNAL TRANSDUCTION SYSTEM RESPONSE REGULATOR"/>
    <property type="match status" value="1"/>
</dbReference>
<sequence>MDFILELDFLSTASVLLMLLLPCTFLIHYAYKQKLTHRNRLFVHASSQASVVDTGICTQEILSHPNGEIHAFSEQFVATLTRNDKHSDYDESCSAAGDLSVFPIDKLDNVELRSIFTDATSLITEINNNHGSITRIAELIGSDPILCLRVINVANTAFYAAANKSNSIKYAVSRLGVEALKAIVVKELLAAKLKGTDATQDTLHQLVRHSAYCASCASYFAAISPELDPSILYTAGLFHDIGKCIILTTAQEQQTACLRPYVATDSRRNDTLLWHYEHAAVGASTLARWDIDSLLCTLTRSHHLPAAASAQAHHGDSTLAKYLSVLYIANQFAKYFDQTSKPFIEPIAWQLHPAIPFNAIRALLANSNMLMDLTRIHYLLKI</sequence>
<dbReference type="RefSeq" id="WP_160958941.1">
    <property type="nucleotide sequence ID" value="NZ_WVUD01000004.1"/>
</dbReference>
<proteinExistence type="predicted"/>
<protein>
    <submittedName>
        <fullName evidence="3">HDOD domain-containing protein</fullName>
    </submittedName>
</protein>
<keyword evidence="1" id="KW-0472">Membrane</keyword>
<evidence type="ECO:0000259" key="2">
    <source>
        <dbReference type="PROSITE" id="PS51833"/>
    </source>
</evidence>
<reference evidence="3 4" key="1">
    <citation type="submission" date="2020-01" db="EMBL/GenBank/DDBJ databases">
        <title>Genome sequence of Desulfovibrio aerotolerans DSM 16695(T).</title>
        <authorList>
            <person name="Karnachuk O."/>
            <person name="Avakyan M."/>
            <person name="Mardanov A."/>
            <person name="Kadnikov V."/>
            <person name="Ravin N."/>
        </authorList>
    </citation>
    <scope>NUCLEOTIDE SEQUENCE [LARGE SCALE GENOMIC DNA]</scope>
    <source>
        <strain evidence="3 4">DSM 16695</strain>
    </source>
</reference>
<keyword evidence="1" id="KW-1133">Transmembrane helix</keyword>
<feature type="transmembrane region" description="Helical" evidence="1">
    <location>
        <begin position="12"/>
        <end position="31"/>
    </location>
</feature>
<dbReference type="AlphaFoldDB" id="A0A7C9N0G3"/>
<accession>A0A7C9N0G3</accession>
<dbReference type="OrthoDB" id="9803649at2"/>
<dbReference type="Gene3D" id="1.10.3210.10">
    <property type="entry name" value="Hypothetical protein af1432"/>
    <property type="match status" value="1"/>
</dbReference>
<dbReference type="Proteomes" id="UP000482487">
    <property type="component" value="Unassembled WGS sequence"/>
</dbReference>
<keyword evidence="1" id="KW-0812">Transmembrane</keyword>
<evidence type="ECO:0000256" key="1">
    <source>
        <dbReference type="SAM" id="Phobius"/>
    </source>
</evidence>
<dbReference type="SUPFAM" id="SSF109604">
    <property type="entry name" value="HD-domain/PDEase-like"/>
    <property type="match status" value="1"/>
</dbReference>
<dbReference type="InterPro" id="IPR013976">
    <property type="entry name" value="HDOD"/>
</dbReference>
<dbReference type="EMBL" id="WVUD01000004">
    <property type="protein sequence ID" value="MYL82331.1"/>
    <property type="molecule type" value="Genomic_DNA"/>
</dbReference>
<name>A0A7C9N0G3_9BACT</name>
<feature type="domain" description="HDOD" evidence="2">
    <location>
        <begin position="112"/>
        <end position="305"/>
    </location>
</feature>
<dbReference type="Pfam" id="PF08668">
    <property type="entry name" value="HDOD"/>
    <property type="match status" value="1"/>
</dbReference>